<evidence type="ECO:0000313" key="5">
    <source>
        <dbReference type="Proteomes" id="UP000515154"/>
    </source>
</evidence>
<feature type="compositionally biased region" description="Basic residues" evidence="3">
    <location>
        <begin position="17"/>
        <end position="27"/>
    </location>
</feature>
<dbReference type="Pfam" id="PF15070">
    <property type="entry name" value="GOLGA2L5"/>
    <property type="match status" value="2"/>
</dbReference>
<feature type="domain" description="Golgin subfamily A conserved" evidence="4">
    <location>
        <begin position="388"/>
        <end position="587"/>
    </location>
</feature>
<proteinExistence type="predicted"/>
<dbReference type="PANTHER" id="PTHR10881">
    <property type="entry name" value="GOLGIN SUBFAMILY A MEMBER-RELATED"/>
    <property type="match status" value="1"/>
</dbReference>
<keyword evidence="1 2" id="KW-0175">Coiled coil</keyword>
<evidence type="ECO:0000256" key="1">
    <source>
        <dbReference type="ARBA" id="ARBA00023054"/>
    </source>
</evidence>
<feature type="coiled-coil region" evidence="2">
    <location>
        <begin position="134"/>
        <end position="308"/>
    </location>
</feature>
<evidence type="ECO:0000313" key="6">
    <source>
        <dbReference type="RefSeq" id="XP_029654627.1"/>
    </source>
</evidence>
<feature type="coiled-coil region" evidence="2">
    <location>
        <begin position="345"/>
        <end position="651"/>
    </location>
</feature>
<name>A0A6P7TZD3_9MOLL</name>
<gene>
    <name evidence="6" type="primary">LOC115228102</name>
</gene>
<accession>A0A6P7TZD3</accession>
<evidence type="ECO:0000259" key="4">
    <source>
        <dbReference type="Pfam" id="PF15070"/>
    </source>
</evidence>
<feature type="domain" description="Golgin subfamily A conserved" evidence="4">
    <location>
        <begin position="591"/>
        <end position="824"/>
    </location>
</feature>
<feature type="compositionally biased region" description="Low complexity" evidence="3">
    <location>
        <begin position="38"/>
        <end position="52"/>
    </location>
</feature>
<dbReference type="PANTHER" id="PTHR10881:SF46">
    <property type="entry name" value="GOLGIN SUBFAMILY A MEMBER 2"/>
    <property type="match status" value="1"/>
</dbReference>
<reference evidence="6" key="1">
    <citation type="submission" date="2025-08" db="UniProtKB">
        <authorList>
            <consortium name="RefSeq"/>
        </authorList>
    </citation>
    <scope>IDENTIFICATION</scope>
</reference>
<dbReference type="AlphaFoldDB" id="A0A6P7TZD3"/>
<evidence type="ECO:0000256" key="2">
    <source>
        <dbReference type="SAM" id="Coils"/>
    </source>
</evidence>
<dbReference type="KEGG" id="osn:115228102"/>
<sequence length="983" mass="113001">MADVVSSTLSKKDKLAAARKKLKRFKEKNKTPGQDTKSSSMRSSVSPSFNPSIVGEKTSSVTDQNPHLPDLHINESYPERISDKSKKQLLSEMLKMRPTASTESLHQLSQHINDLLHESNAIINGEAPVENSSVAQLEERNRELAALLEKHIQANEQLNVQVQQLRDQSQQLQNELHEEKQSFVDKQRDVGSLKDQLQVHIQTIGILVAEKTELQSKIDQLKKQSDQRLDEIEEMGGRLRVSRQRITELERNMSSINSSSQQYEKNSKGYAKDIDKLKLELYKSNQTVEELQQQLSELNGKLSSKVSDCLAHEQNVEDLRKKLEMAELYTQQLSSQSDKESLKLIDSLQQEREEYIKKVEHYQEAFQTVTNERNQQSEQYQHYIDQLQQQTQSLTNQVTSLTDEREKLYSEQHEAESKMHSLRRQLEEAESQSQCVSISSSDLQSEINKLRADYEELAKRHETQIRDNAQLSRFLEEKENKIMDLESTVGDLKEESSNKAQLLENIQSDKTALSRALTQNKDLKQQLAELQNGFVKMSNDSMELMTKLQSEEHRAHELADRLAQQEDELKDMRELLASRDLKLDEIQKCADHLQRENYQQEQIQDRLRHYEAQAQLVETLQRELSASQDMMNALTTQNSELRNMLVKSRDNKDIYDESKDEKNDTIIGSLQATICQLEAERNQLIENLNDQRNLSDNLSVKVADVEEQLKMTTNPDENIVSRVEFDKLKKTMEAIQEKYTRAMRDKADLSDKADQLEHLVLQLQGETDTIGEYISLYHHQRALLQQREFQKNDYISRLSKDREELQGKLAKLQGLVVQMLHNKGNLSNARISDTLLSKDYQNSEDSNVNHSNDIQPHLHGATVMNGLSKYPEDWPDYSSTNSSESVVEAIVAGESMEHIADLPEDQAFKSQLEKNADLSPVPLRNTSKSEQLIQKCNMEEDNPTARKILDLFSEIDSNLCDAVPYGGRKFLPCKYCKGTVKDV</sequence>
<protein>
    <submittedName>
        <fullName evidence="6">Golgin subfamily A member 2 isoform X1</fullName>
    </submittedName>
</protein>
<keyword evidence="5" id="KW-1185">Reference proteome</keyword>
<dbReference type="GO" id="GO:0005801">
    <property type="term" value="C:cis-Golgi network"/>
    <property type="evidence" value="ECO:0007669"/>
    <property type="project" value="TreeGrafter"/>
</dbReference>
<dbReference type="InterPro" id="IPR043976">
    <property type="entry name" value="GOLGA_cons_dom"/>
</dbReference>
<dbReference type="GO" id="GO:0007030">
    <property type="term" value="P:Golgi organization"/>
    <property type="evidence" value="ECO:0007669"/>
    <property type="project" value="TreeGrafter"/>
</dbReference>
<evidence type="ECO:0000256" key="3">
    <source>
        <dbReference type="SAM" id="MobiDB-lite"/>
    </source>
</evidence>
<dbReference type="InterPro" id="IPR024858">
    <property type="entry name" value="GOLGA"/>
</dbReference>
<organism evidence="5 6">
    <name type="scientific">Octopus sinensis</name>
    <name type="common">East Asian common octopus</name>
    <dbReference type="NCBI Taxonomy" id="2607531"/>
    <lineage>
        <taxon>Eukaryota</taxon>
        <taxon>Metazoa</taxon>
        <taxon>Spiralia</taxon>
        <taxon>Lophotrochozoa</taxon>
        <taxon>Mollusca</taxon>
        <taxon>Cephalopoda</taxon>
        <taxon>Coleoidea</taxon>
        <taxon>Octopodiformes</taxon>
        <taxon>Octopoda</taxon>
        <taxon>Incirrata</taxon>
        <taxon>Octopodidae</taxon>
        <taxon>Octopus</taxon>
    </lineage>
</organism>
<dbReference type="Gene3D" id="1.20.5.340">
    <property type="match status" value="2"/>
</dbReference>
<feature type="region of interest" description="Disordered" evidence="3">
    <location>
        <begin position="1"/>
        <end position="73"/>
    </location>
</feature>
<feature type="coiled-coil region" evidence="2">
    <location>
        <begin position="688"/>
        <end position="766"/>
    </location>
</feature>
<dbReference type="RefSeq" id="XP_029654627.1">
    <property type="nucleotide sequence ID" value="XM_029798767.2"/>
</dbReference>
<dbReference type="GO" id="GO:0000137">
    <property type="term" value="C:Golgi cis cisterna"/>
    <property type="evidence" value="ECO:0007669"/>
    <property type="project" value="TreeGrafter"/>
</dbReference>
<dbReference type="Proteomes" id="UP000515154">
    <property type="component" value="Linkage group LG2"/>
</dbReference>
<dbReference type="GO" id="GO:0032580">
    <property type="term" value="C:Golgi cisterna membrane"/>
    <property type="evidence" value="ECO:0007669"/>
    <property type="project" value="TreeGrafter"/>
</dbReference>